<evidence type="ECO:0000313" key="3">
    <source>
        <dbReference type="Proteomes" id="UP001597417"/>
    </source>
</evidence>
<proteinExistence type="predicted"/>
<dbReference type="RefSeq" id="WP_378268986.1">
    <property type="nucleotide sequence ID" value="NZ_JBHUKR010000020.1"/>
</dbReference>
<gene>
    <name evidence="2" type="ORF">ACFSXZ_30995</name>
</gene>
<evidence type="ECO:0000256" key="1">
    <source>
        <dbReference type="SAM" id="Coils"/>
    </source>
</evidence>
<organism evidence="2 3">
    <name type="scientific">Amycolatopsis pigmentata</name>
    <dbReference type="NCBI Taxonomy" id="450801"/>
    <lineage>
        <taxon>Bacteria</taxon>
        <taxon>Bacillati</taxon>
        <taxon>Actinomycetota</taxon>
        <taxon>Actinomycetes</taxon>
        <taxon>Pseudonocardiales</taxon>
        <taxon>Pseudonocardiaceae</taxon>
        <taxon>Amycolatopsis</taxon>
    </lineage>
</organism>
<evidence type="ECO:0000313" key="2">
    <source>
        <dbReference type="EMBL" id="MFD2420765.1"/>
    </source>
</evidence>
<protein>
    <submittedName>
        <fullName evidence="2">Uncharacterized protein</fullName>
    </submittedName>
</protein>
<dbReference type="Proteomes" id="UP001597417">
    <property type="component" value="Unassembled WGS sequence"/>
</dbReference>
<name>A0ABW5G0E3_9PSEU</name>
<accession>A0ABW5G0E3</accession>
<feature type="coiled-coil region" evidence="1">
    <location>
        <begin position="104"/>
        <end position="131"/>
    </location>
</feature>
<dbReference type="EMBL" id="JBHUKR010000020">
    <property type="protein sequence ID" value="MFD2420765.1"/>
    <property type="molecule type" value="Genomic_DNA"/>
</dbReference>
<keyword evidence="1" id="KW-0175">Coiled coil</keyword>
<keyword evidence="3" id="KW-1185">Reference proteome</keyword>
<comment type="caution">
    <text evidence="2">The sequence shown here is derived from an EMBL/GenBank/DDBJ whole genome shotgun (WGS) entry which is preliminary data.</text>
</comment>
<reference evidence="3" key="1">
    <citation type="journal article" date="2019" name="Int. J. Syst. Evol. Microbiol.">
        <title>The Global Catalogue of Microorganisms (GCM) 10K type strain sequencing project: providing services to taxonomists for standard genome sequencing and annotation.</title>
        <authorList>
            <consortium name="The Broad Institute Genomics Platform"/>
            <consortium name="The Broad Institute Genome Sequencing Center for Infectious Disease"/>
            <person name="Wu L."/>
            <person name="Ma J."/>
        </authorList>
    </citation>
    <scope>NUCLEOTIDE SEQUENCE [LARGE SCALE GENOMIC DNA]</scope>
    <source>
        <strain evidence="3">CGMCC 4.7645</strain>
    </source>
</reference>
<sequence>MPGERPHLLAASVPPERLVPALVRNMAHTAGGRVAYCVREPTGLAVVAAWPESVGTQRIPDDVVAREPVGGNGLVLLAAPRRWGAAEREALRETAGWLGVAARLGTARDDRDRARARVHALRAEVTTAREKLAQVRDIERRRLVRSITATTLRDLDGVRRRLRDAELARARDALDDLLESFRTVVRGVYPAMLPDRGPREALEELAATLPRPVRFRGDPGRSSWPAESGLYHAVAASLTLLAGTRDTVGKVPVVVDFGRDGATRVRVTAPAGRLSQVELRSALTHDAERLEALGGTMECVVRRGWAVVALRFADRPETAATPAWPLAH</sequence>